<keyword evidence="4" id="KW-1185">Reference proteome</keyword>
<dbReference type="InterPro" id="IPR025444">
    <property type="entry name" value="Monooxy_af470"/>
</dbReference>
<name>A0A9P4NBK9_9PLEO</name>
<keyword evidence="2" id="KW-1133">Transmembrane helix</keyword>
<keyword evidence="2" id="KW-0472">Membrane</keyword>
<evidence type="ECO:0000313" key="3">
    <source>
        <dbReference type="EMBL" id="KAF2270163.1"/>
    </source>
</evidence>
<dbReference type="Proteomes" id="UP000800093">
    <property type="component" value="Unassembled WGS sequence"/>
</dbReference>
<dbReference type="EMBL" id="ML986580">
    <property type="protein sequence ID" value="KAF2270163.1"/>
    <property type="molecule type" value="Genomic_DNA"/>
</dbReference>
<dbReference type="AlphaFoldDB" id="A0A9P4NBK9"/>
<dbReference type="OrthoDB" id="3202396at2759"/>
<proteinExistence type="predicted"/>
<dbReference type="PROSITE" id="PS51257">
    <property type="entry name" value="PROKAR_LIPOPROTEIN"/>
    <property type="match status" value="1"/>
</dbReference>
<organism evidence="3 4">
    <name type="scientific">Lojkania enalia</name>
    <dbReference type="NCBI Taxonomy" id="147567"/>
    <lineage>
        <taxon>Eukaryota</taxon>
        <taxon>Fungi</taxon>
        <taxon>Dikarya</taxon>
        <taxon>Ascomycota</taxon>
        <taxon>Pezizomycotina</taxon>
        <taxon>Dothideomycetes</taxon>
        <taxon>Pleosporomycetidae</taxon>
        <taxon>Pleosporales</taxon>
        <taxon>Pleosporales incertae sedis</taxon>
        <taxon>Lojkania</taxon>
    </lineage>
</organism>
<keyword evidence="2" id="KW-0812">Transmembrane</keyword>
<evidence type="ECO:0000256" key="2">
    <source>
        <dbReference type="SAM" id="Phobius"/>
    </source>
</evidence>
<comment type="caution">
    <text evidence="3">The sequence shown here is derived from an EMBL/GenBank/DDBJ whole genome shotgun (WGS) entry which is preliminary data.</text>
</comment>
<sequence>MGKRLSLLVNIHKILQPSDFYISTWLTIGACLQCFLLIFLPKNIALIPPFLFLFYRLIRSHLVATGRLRNPHAESVILDRFTTQFPGSFENEEKPKRSGQTIIVLILAITLSHPAGRLAPGVAKVGKYFADIWTLAEAQRQKYGYLGNSPEMVSQIDAMGKYGRRDGDDRGKTMMWISYWSSLDGLHRFANEGVHREAWKWWEAGASERYQHTGLMHELYEVPAGHWENIYLNFRPFGISNARFPMTKGGTKLGEGNQEEIEFVSGITSTTKKDWKSSRIRMGKGPAGIGQTHSTQS</sequence>
<accession>A0A9P4NBK9</accession>
<gene>
    <name evidence="3" type="ORF">CC78DRAFT_528656</name>
</gene>
<evidence type="ECO:0000313" key="4">
    <source>
        <dbReference type="Proteomes" id="UP000800093"/>
    </source>
</evidence>
<protein>
    <recommendedName>
        <fullName evidence="5">Monooxygenase</fullName>
    </recommendedName>
</protein>
<evidence type="ECO:0008006" key="5">
    <source>
        <dbReference type="Google" id="ProtNLM"/>
    </source>
</evidence>
<reference evidence="4" key="1">
    <citation type="journal article" date="2020" name="Stud. Mycol.">
        <title>101 Dothideomycetes genomes: A test case for predicting lifestyles and emergence of pathogens.</title>
        <authorList>
            <person name="Haridas S."/>
            <person name="Albert R."/>
            <person name="Binder M."/>
            <person name="Bloem J."/>
            <person name="LaButti K."/>
            <person name="Salamov A."/>
            <person name="Andreopoulos B."/>
            <person name="Baker S."/>
            <person name="Barry K."/>
            <person name="Bills G."/>
            <person name="Bluhm B."/>
            <person name="Cannon C."/>
            <person name="Castanera R."/>
            <person name="Culley D."/>
            <person name="Daum C."/>
            <person name="Ezra D."/>
            <person name="Gonzalez J."/>
            <person name="Henrissat B."/>
            <person name="Kuo A."/>
            <person name="Liang C."/>
            <person name="Lipzen A."/>
            <person name="Lutzoni F."/>
            <person name="Magnuson J."/>
            <person name="Mondo S."/>
            <person name="Nolan M."/>
            <person name="Ohm R."/>
            <person name="Pangilinan J."/>
            <person name="Park H.-J."/>
            <person name="Ramirez L."/>
            <person name="Alfaro M."/>
            <person name="Sun H."/>
            <person name="Tritt A."/>
            <person name="Yoshinaga Y."/>
            <person name="Zwiers L.-H."/>
            <person name="Turgeon B."/>
            <person name="Goodwin S."/>
            <person name="Spatafora J."/>
            <person name="Crous P."/>
            <person name="Grigoriev I."/>
        </authorList>
    </citation>
    <scope>NUCLEOTIDE SEQUENCE [LARGE SCALE GENOMIC DNA]</scope>
    <source>
        <strain evidence="4">CBS 304.66</strain>
    </source>
</reference>
<feature type="region of interest" description="Disordered" evidence="1">
    <location>
        <begin position="275"/>
        <end position="297"/>
    </location>
</feature>
<dbReference type="Pfam" id="PF13826">
    <property type="entry name" value="Monooxy_af470-like"/>
    <property type="match status" value="1"/>
</dbReference>
<evidence type="ECO:0000256" key="1">
    <source>
        <dbReference type="SAM" id="MobiDB-lite"/>
    </source>
</evidence>
<feature type="transmembrane region" description="Helical" evidence="2">
    <location>
        <begin position="20"/>
        <end position="40"/>
    </location>
</feature>